<name>A0A8J3FCJ0_9BACI</name>
<accession>A0A8J3FCJ0</accession>
<keyword evidence="2" id="KW-1185">Reference proteome</keyword>
<comment type="caution">
    <text evidence="1">The sequence shown here is derived from an EMBL/GenBank/DDBJ whole genome shotgun (WGS) entry which is preliminary data.</text>
</comment>
<dbReference type="EMBL" id="BMOF01000087">
    <property type="protein sequence ID" value="GGK08565.1"/>
    <property type="molecule type" value="Genomic_DNA"/>
</dbReference>
<dbReference type="AlphaFoldDB" id="A0A8J3FCJ0"/>
<sequence>MRKRWCLSLKVDAALFPHLLREHSEWAGQRDPGAYWKYIPKEGKLYEAAARYFVEEHGKACLGGEKVDTG</sequence>
<evidence type="ECO:0000313" key="1">
    <source>
        <dbReference type="EMBL" id="GGK08565.1"/>
    </source>
</evidence>
<protein>
    <submittedName>
        <fullName evidence="1">Uncharacterized protein</fullName>
    </submittedName>
</protein>
<reference evidence="1" key="2">
    <citation type="submission" date="2020-09" db="EMBL/GenBank/DDBJ databases">
        <authorList>
            <person name="Sun Q."/>
            <person name="Ohkuma M."/>
        </authorList>
    </citation>
    <scope>NUCLEOTIDE SEQUENCE</scope>
    <source>
        <strain evidence="1">JCM 14719</strain>
    </source>
</reference>
<organism evidence="1 2">
    <name type="scientific">Calditerricola satsumensis</name>
    <dbReference type="NCBI Taxonomy" id="373054"/>
    <lineage>
        <taxon>Bacteria</taxon>
        <taxon>Bacillati</taxon>
        <taxon>Bacillota</taxon>
        <taxon>Bacilli</taxon>
        <taxon>Bacillales</taxon>
        <taxon>Bacillaceae</taxon>
        <taxon>Calditerricola</taxon>
    </lineage>
</organism>
<evidence type="ECO:0000313" key="2">
    <source>
        <dbReference type="Proteomes" id="UP000637720"/>
    </source>
</evidence>
<dbReference type="Proteomes" id="UP000637720">
    <property type="component" value="Unassembled WGS sequence"/>
</dbReference>
<reference evidence="1" key="1">
    <citation type="journal article" date="2014" name="Int. J. Syst. Evol. Microbiol.">
        <title>Complete genome sequence of Corynebacterium casei LMG S-19264T (=DSM 44701T), isolated from a smear-ripened cheese.</title>
        <authorList>
            <consortium name="US DOE Joint Genome Institute (JGI-PGF)"/>
            <person name="Walter F."/>
            <person name="Albersmeier A."/>
            <person name="Kalinowski J."/>
            <person name="Ruckert C."/>
        </authorList>
    </citation>
    <scope>NUCLEOTIDE SEQUENCE</scope>
    <source>
        <strain evidence="1">JCM 14719</strain>
    </source>
</reference>
<proteinExistence type="predicted"/>
<gene>
    <name evidence="1" type="ORF">GCM10007043_23280</name>
</gene>